<evidence type="ECO:0000256" key="3">
    <source>
        <dbReference type="ARBA" id="ARBA00023015"/>
    </source>
</evidence>
<dbReference type="VEuPathDB" id="FungiDB:UMAG_06385"/>
<evidence type="ECO:0000256" key="5">
    <source>
        <dbReference type="ARBA" id="ARBA00023163"/>
    </source>
</evidence>
<keyword evidence="7" id="KW-0175">Coiled coil</keyword>
<keyword evidence="4" id="KW-0238">DNA-binding</keyword>
<feature type="coiled-coil region" evidence="7">
    <location>
        <begin position="445"/>
        <end position="472"/>
    </location>
</feature>
<proteinExistence type="inferred from homology"/>
<evidence type="ECO:0000256" key="2">
    <source>
        <dbReference type="ARBA" id="ARBA00007163"/>
    </source>
</evidence>
<feature type="region of interest" description="Disordered" evidence="8">
    <location>
        <begin position="537"/>
        <end position="595"/>
    </location>
</feature>
<dbReference type="AlphaFoldDB" id="A0A0D1DME6"/>
<feature type="region of interest" description="Disordered" evidence="8">
    <location>
        <begin position="1"/>
        <end position="51"/>
    </location>
</feature>
<dbReference type="KEGG" id="uma:UMAG_06385"/>
<dbReference type="EMBL" id="CM003162">
    <property type="protein sequence ID" value="KIS65684.1"/>
    <property type="molecule type" value="Genomic_DNA"/>
</dbReference>
<dbReference type="InterPro" id="IPR004827">
    <property type="entry name" value="bZIP"/>
</dbReference>
<dbReference type="OMA" id="NMRKVGL"/>
<keyword evidence="11" id="KW-1185">Reference proteome</keyword>
<sequence>MAATQIARNSSFNGFDDIVKMPSSPQLQPRTRTISNAAAPSPSAGSTPAAAFNMRKVGLDESQPPPPPGSSPETFFRYYLAVELRKAGTEPSEALLNRYVRNHFDSLFKNKSTATAPAPAPAAATPHAPSSSARPAAASALALAPSPAQQPHTSTSQVTVAAVARPPPPQPKSAVTVSAPVVATSSTTAHDTDNPPGLSPPELVPAESPALSCRSFSPVATPRMLNNITEDDALVDFSSVFGEPSCSLLEVPSHTSSSQPIKFEDNSDALLSFFRDSPFRTTHYESATIDPHVVENAPIGGNSTRFSMPLASISPSDLSNVNAMASQNQSVTLSPNQLSVKQTDSAAPMSEDGMSEDDDDDDEDKQNRSRHTSPSSKLACRPLSTIPMAVGDMNYLKPDPEVYKKLSSKEKRQLRNKISARNFRTRRKEYIGQLEDQIADRDTLIEGLRQQISQLSVENKALKDEVKTIKARTISSQDVGKILEALQSMTGTSVAAAPTANIGTSGFGSGRASPTQEAMPLTPGAVLNFGAADACTLSSSRPATPTSVAPGSPRSQSPRPSLLRANTKKDVAPQSSFWGGVGSGVGTSNSFMPVC</sequence>
<dbReference type="eggNOG" id="ENOG502S89P">
    <property type="taxonomic scope" value="Eukaryota"/>
</dbReference>
<evidence type="ECO:0000256" key="1">
    <source>
        <dbReference type="ARBA" id="ARBA00004123"/>
    </source>
</evidence>
<keyword evidence="3" id="KW-0805">Transcription regulation</keyword>
<dbReference type="Pfam" id="PF00170">
    <property type="entry name" value="bZIP_1"/>
    <property type="match status" value="1"/>
</dbReference>
<feature type="compositionally biased region" description="Polar residues" evidence="8">
    <location>
        <begin position="1"/>
        <end position="13"/>
    </location>
</feature>
<feature type="region of interest" description="Disordered" evidence="8">
    <location>
        <begin position="325"/>
        <end position="382"/>
    </location>
</feature>
<dbReference type="PANTHER" id="PTHR47416">
    <property type="entry name" value="BASIC-LEUCINE ZIPPER TRANSCRIPTION FACTOR F-RELATED"/>
    <property type="match status" value="1"/>
</dbReference>
<protein>
    <recommendedName>
        <fullName evidence="9">BZIP domain-containing protein</fullName>
    </recommendedName>
</protein>
<dbReference type="CDD" id="cd14810">
    <property type="entry name" value="bZIP_u1"/>
    <property type="match status" value="1"/>
</dbReference>
<comment type="subcellular location">
    <subcellularLocation>
        <location evidence="1">Nucleus</location>
    </subcellularLocation>
</comment>
<dbReference type="SUPFAM" id="SSF57959">
    <property type="entry name" value="Leucine zipper domain"/>
    <property type="match status" value="1"/>
</dbReference>
<accession>A0A0D1DME6</accession>
<gene>
    <name evidence="10" type="ORF">UMAG_06385</name>
</gene>
<feature type="compositionally biased region" description="Low complexity" evidence="8">
    <location>
        <begin position="37"/>
        <end position="51"/>
    </location>
</feature>
<dbReference type="SMART" id="SM00338">
    <property type="entry name" value="BRLZ"/>
    <property type="match status" value="1"/>
</dbReference>
<dbReference type="GO" id="GO:0003700">
    <property type="term" value="F:DNA-binding transcription factor activity"/>
    <property type="evidence" value="ECO:0007669"/>
    <property type="project" value="InterPro"/>
</dbReference>
<evidence type="ECO:0000313" key="11">
    <source>
        <dbReference type="Proteomes" id="UP000000561"/>
    </source>
</evidence>
<dbReference type="Gene3D" id="1.20.5.170">
    <property type="match status" value="1"/>
</dbReference>
<dbReference type="InParanoid" id="A0A0D1DME6"/>
<evidence type="ECO:0000256" key="4">
    <source>
        <dbReference type="ARBA" id="ARBA00023125"/>
    </source>
</evidence>
<feature type="compositionally biased region" description="Polar residues" evidence="8">
    <location>
        <begin position="23"/>
        <end position="36"/>
    </location>
</feature>
<evidence type="ECO:0000256" key="7">
    <source>
        <dbReference type="SAM" id="Coils"/>
    </source>
</evidence>
<dbReference type="InterPro" id="IPR046347">
    <property type="entry name" value="bZIP_sf"/>
</dbReference>
<feature type="compositionally biased region" description="Polar residues" evidence="8">
    <location>
        <begin position="325"/>
        <end position="345"/>
    </location>
</feature>
<feature type="compositionally biased region" description="Low complexity" evidence="8">
    <location>
        <begin position="550"/>
        <end position="564"/>
    </location>
</feature>
<feature type="region of interest" description="Disordered" evidence="8">
    <location>
        <begin position="112"/>
        <end position="206"/>
    </location>
</feature>
<dbReference type="GeneID" id="23565987"/>
<dbReference type="GO" id="GO:0003677">
    <property type="term" value="F:DNA binding"/>
    <property type="evidence" value="ECO:0007669"/>
    <property type="project" value="UniProtKB-KW"/>
</dbReference>
<feature type="compositionally biased region" description="Acidic residues" evidence="8">
    <location>
        <begin position="353"/>
        <end position="364"/>
    </location>
</feature>
<feature type="compositionally biased region" description="Low complexity" evidence="8">
    <location>
        <begin position="586"/>
        <end position="595"/>
    </location>
</feature>
<organism evidence="10 11">
    <name type="scientific">Mycosarcoma maydis</name>
    <name type="common">Corn smut fungus</name>
    <name type="synonym">Ustilago maydis</name>
    <dbReference type="NCBI Taxonomy" id="5270"/>
    <lineage>
        <taxon>Eukaryota</taxon>
        <taxon>Fungi</taxon>
        <taxon>Dikarya</taxon>
        <taxon>Basidiomycota</taxon>
        <taxon>Ustilaginomycotina</taxon>
        <taxon>Ustilaginomycetes</taxon>
        <taxon>Ustilaginales</taxon>
        <taxon>Ustilaginaceae</taxon>
        <taxon>Mycosarcoma</taxon>
    </lineage>
</organism>
<feature type="compositionally biased region" description="Polar residues" evidence="8">
    <location>
        <begin position="537"/>
        <end position="549"/>
    </location>
</feature>
<evidence type="ECO:0000256" key="6">
    <source>
        <dbReference type="ARBA" id="ARBA00023242"/>
    </source>
</evidence>
<feature type="domain" description="BZIP" evidence="9">
    <location>
        <begin position="406"/>
        <end position="469"/>
    </location>
</feature>
<feature type="compositionally biased region" description="Low complexity" evidence="8">
    <location>
        <begin position="112"/>
        <end position="147"/>
    </location>
</feature>
<name>A0A0D1DME6_MYCMD</name>
<keyword evidence="5" id="KW-0804">Transcription</keyword>
<dbReference type="GO" id="GO:0005634">
    <property type="term" value="C:nucleus"/>
    <property type="evidence" value="ECO:0007669"/>
    <property type="project" value="UniProtKB-SubCell"/>
</dbReference>
<dbReference type="PANTHER" id="PTHR47416:SF8">
    <property type="entry name" value="BASIC-LEUCINE ZIPPER TRANSCRIPTION FACTOR E-RELATED"/>
    <property type="match status" value="1"/>
</dbReference>
<evidence type="ECO:0000259" key="9">
    <source>
        <dbReference type="PROSITE" id="PS50217"/>
    </source>
</evidence>
<feature type="compositionally biased region" description="Low complexity" evidence="8">
    <location>
        <begin position="172"/>
        <end position="189"/>
    </location>
</feature>
<dbReference type="PROSITE" id="PS50217">
    <property type="entry name" value="BZIP"/>
    <property type="match status" value="1"/>
</dbReference>
<dbReference type="RefSeq" id="XP_011392672.1">
    <property type="nucleotide sequence ID" value="XM_011394370.1"/>
</dbReference>
<reference evidence="10 11" key="1">
    <citation type="journal article" date="2006" name="Nature">
        <title>Insights from the genome of the biotrophic fungal plant pathogen Ustilago maydis.</title>
        <authorList>
            <person name="Kamper J."/>
            <person name="Kahmann R."/>
            <person name="Bolker M."/>
            <person name="Ma L.J."/>
            <person name="Brefort T."/>
            <person name="Saville B.J."/>
            <person name="Banuett F."/>
            <person name="Kronstad J.W."/>
            <person name="Gold S.E."/>
            <person name="Muller O."/>
            <person name="Perlin M.H."/>
            <person name="Wosten H.A."/>
            <person name="de Vries R."/>
            <person name="Ruiz-Herrera J."/>
            <person name="Reynaga-Pena C.G."/>
            <person name="Snetselaar K."/>
            <person name="McCann M."/>
            <person name="Perez-Martin J."/>
            <person name="Feldbrugge M."/>
            <person name="Basse C.W."/>
            <person name="Steinberg G."/>
            <person name="Ibeas J.I."/>
            <person name="Holloman W."/>
            <person name="Guzman P."/>
            <person name="Farman M."/>
            <person name="Stajich J.E."/>
            <person name="Sentandreu R."/>
            <person name="Gonzalez-Prieto J.M."/>
            <person name="Kennell J.C."/>
            <person name="Molina L."/>
            <person name="Schirawski J."/>
            <person name="Mendoza-Mendoza A."/>
            <person name="Greilinger D."/>
            <person name="Munch K."/>
            <person name="Rossel N."/>
            <person name="Scherer M."/>
            <person name="Vranes M."/>
            <person name="Ladendorf O."/>
            <person name="Vincon V."/>
            <person name="Fuchs U."/>
            <person name="Sandrock B."/>
            <person name="Meng S."/>
            <person name="Ho E.C."/>
            <person name="Cahill M.J."/>
            <person name="Boyce K.J."/>
            <person name="Klose J."/>
            <person name="Klosterman S.J."/>
            <person name="Deelstra H.J."/>
            <person name="Ortiz-Castellanos L."/>
            <person name="Li W."/>
            <person name="Sanchez-Alonso P."/>
            <person name="Schreier P.H."/>
            <person name="Hauser-Hahn I."/>
            <person name="Vaupel M."/>
            <person name="Koopmann E."/>
            <person name="Friedrich G."/>
            <person name="Voss H."/>
            <person name="Schluter T."/>
            <person name="Margolis J."/>
            <person name="Platt D."/>
            <person name="Swimmer C."/>
            <person name="Gnirke A."/>
            <person name="Chen F."/>
            <person name="Vysotskaia V."/>
            <person name="Mannhaupt G."/>
            <person name="Guldener U."/>
            <person name="Munsterkotter M."/>
            <person name="Haase D."/>
            <person name="Oesterheld M."/>
            <person name="Mewes H.W."/>
            <person name="Mauceli E.W."/>
            <person name="DeCaprio D."/>
            <person name="Wade C.M."/>
            <person name="Butler J."/>
            <person name="Young S."/>
            <person name="Jaffe D.B."/>
            <person name="Calvo S."/>
            <person name="Nusbaum C."/>
            <person name="Galagan J."/>
            <person name="Birren B.W."/>
        </authorList>
    </citation>
    <scope>NUCLEOTIDE SEQUENCE [LARGE SCALE GENOMIC DNA]</scope>
    <source>
        <strain evidence="11">DSM 14603 / FGSC 9021 / UM521</strain>
    </source>
</reference>
<dbReference type="PROSITE" id="PS00036">
    <property type="entry name" value="BZIP_BASIC"/>
    <property type="match status" value="1"/>
</dbReference>
<dbReference type="OrthoDB" id="5571888at2759"/>
<dbReference type="Proteomes" id="UP000000561">
    <property type="component" value="Chromosome 23"/>
</dbReference>
<evidence type="ECO:0000256" key="8">
    <source>
        <dbReference type="SAM" id="MobiDB-lite"/>
    </source>
</evidence>
<keyword evidence="6" id="KW-0539">Nucleus</keyword>
<evidence type="ECO:0000313" key="10">
    <source>
        <dbReference type="EMBL" id="KIS65684.1"/>
    </source>
</evidence>
<comment type="similarity">
    <text evidence="2">Belongs to the bZIP family.</text>
</comment>